<evidence type="ECO:0000256" key="1">
    <source>
        <dbReference type="SAM" id="SignalP"/>
    </source>
</evidence>
<reference evidence="3" key="1">
    <citation type="submission" date="2025-08" db="UniProtKB">
        <authorList>
            <consortium name="RefSeq"/>
        </authorList>
    </citation>
    <scope>IDENTIFICATION</scope>
</reference>
<sequence>MLLVATLSLLLCCIFSTVSPTVFYVDSQNGDDRNEGTSVDDAFSTIKKCVDTIVAPGDECRVRRGRYHENLTITGKHGTSENPIIIAGYQDERPIIDGTMLLKPTWTKHKGRIFKAVIDNDIWQLFINDVMMTNARWPNALWSDFTVFSNSYWAKSALNSTRDIMVDDGEKNLAGSGINATGAMAILNIGSFNTFVAKVQSHVPGHNSFTYHNTFGDHHFKPKLNQYFLEDKLELLDQPGEWYYDKRTKTLYVWNYDGRKPRRKVVRGKNQIYAFQISDCHNMILANMTFFATTYKAQVISKTNYIDQLEFQSINFSYPSYSRRMLGVTDPPQWTQILGRKGKVMKTFKMFNCTFYGTDGAALQYTGINVTLQNNLFERNDWSGAMMKTAMGGLGTIVSKSIGDRFIRNTVRYNGASAGYRIAAPNSLVLLNHFHHQCWGKIQNDGSHVQVQVHGQTGAVLKQNWIHDSPKYALRFDGQPPRIGEHGSMLQNVAWNISALMIKGDYQKVYNNLAFDKYVDKGGDRQGNGCVLCVLRYVRSNPVAINNETVVMYNAATTANGGKHKRKKYPLAGRVVKDNIIGKVRGQLMDADNWDFRPSVNSKYIPKNVGPYKFDPSSTIYWIPGRQSYKTSTPVPLDSSTTVKPNRNALMWLNALGARSHHVYFGQNLTKVTKASVKDPEYKATIQDDANVYFLKEKLKAESKYYWRVDAEISEQEIYRGDVWSFTTRG</sequence>
<dbReference type="InterPro" id="IPR011050">
    <property type="entry name" value="Pectin_lyase_fold/virulence"/>
</dbReference>
<keyword evidence="2" id="KW-1185">Reference proteome</keyword>
<gene>
    <name evidence="3" type="primary">LOC116302974</name>
</gene>
<dbReference type="Proteomes" id="UP000515163">
    <property type="component" value="Unplaced"/>
</dbReference>
<dbReference type="OrthoDB" id="5946820at2759"/>
<dbReference type="InParanoid" id="A0A6P8IPI4"/>
<dbReference type="RefSeq" id="XP_031568273.1">
    <property type="nucleotide sequence ID" value="XM_031712413.1"/>
</dbReference>
<evidence type="ECO:0000313" key="2">
    <source>
        <dbReference type="Proteomes" id="UP000515163"/>
    </source>
</evidence>
<protein>
    <submittedName>
        <fullName evidence="3">Uncharacterized protein LOC116302974</fullName>
    </submittedName>
</protein>
<keyword evidence="1" id="KW-0732">Signal</keyword>
<proteinExistence type="predicted"/>
<dbReference type="PANTHER" id="PTHR36453">
    <property type="entry name" value="SECRETED PROTEIN-RELATED"/>
    <property type="match status" value="1"/>
</dbReference>
<dbReference type="GeneID" id="116302974"/>
<evidence type="ECO:0000313" key="3">
    <source>
        <dbReference type="RefSeq" id="XP_031568273.1"/>
    </source>
</evidence>
<dbReference type="Gene3D" id="2.160.20.10">
    <property type="entry name" value="Single-stranded right-handed beta-helix, Pectin lyase-like"/>
    <property type="match status" value="2"/>
</dbReference>
<accession>A0A6P8IPI4</accession>
<feature type="chain" id="PRO_5028340429" evidence="1">
    <location>
        <begin position="21"/>
        <end position="730"/>
    </location>
</feature>
<dbReference type="PANTHER" id="PTHR36453:SF1">
    <property type="entry name" value="RIGHT HANDED BETA HELIX DOMAIN-CONTAINING PROTEIN"/>
    <property type="match status" value="1"/>
</dbReference>
<dbReference type="SUPFAM" id="SSF51126">
    <property type="entry name" value="Pectin lyase-like"/>
    <property type="match status" value="1"/>
</dbReference>
<organism evidence="2 3">
    <name type="scientific">Actinia tenebrosa</name>
    <name type="common">Australian red waratah sea anemone</name>
    <dbReference type="NCBI Taxonomy" id="6105"/>
    <lineage>
        <taxon>Eukaryota</taxon>
        <taxon>Metazoa</taxon>
        <taxon>Cnidaria</taxon>
        <taxon>Anthozoa</taxon>
        <taxon>Hexacorallia</taxon>
        <taxon>Actiniaria</taxon>
        <taxon>Actiniidae</taxon>
        <taxon>Actinia</taxon>
    </lineage>
</organism>
<dbReference type="InterPro" id="IPR012334">
    <property type="entry name" value="Pectin_lyas_fold"/>
</dbReference>
<feature type="signal peptide" evidence="1">
    <location>
        <begin position="1"/>
        <end position="20"/>
    </location>
</feature>
<dbReference type="AlphaFoldDB" id="A0A6P8IPI4"/>
<name>A0A6P8IPI4_ACTTE</name>
<dbReference type="KEGG" id="aten:116302974"/>